<keyword evidence="3" id="KW-0520">NAD</keyword>
<dbReference type="InterPro" id="IPR026590">
    <property type="entry name" value="Ssirtuin_cat_dom"/>
</dbReference>
<name>A0A1W1UM19_PEPAS</name>
<dbReference type="InterPro" id="IPR029035">
    <property type="entry name" value="DHS-like_NAD/FAD-binding_dom"/>
</dbReference>
<keyword evidence="4" id="KW-0862">Zinc</keyword>
<dbReference type="PROSITE" id="PS50305">
    <property type="entry name" value="SIRTUIN"/>
    <property type="match status" value="1"/>
</dbReference>
<feature type="domain" description="Deacetylase sirtuin-type" evidence="5">
    <location>
        <begin position="1"/>
        <end position="244"/>
    </location>
</feature>
<dbReference type="Pfam" id="PF02146">
    <property type="entry name" value="SIR2"/>
    <property type="match status" value="1"/>
</dbReference>
<evidence type="ECO:0000313" key="7">
    <source>
        <dbReference type="Proteomes" id="UP000192368"/>
    </source>
</evidence>
<dbReference type="InterPro" id="IPR026591">
    <property type="entry name" value="Sirtuin_cat_small_dom_sf"/>
</dbReference>
<feature type="binding site" evidence="4">
    <location>
        <position position="151"/>
    </location>
    <ligand>
        <name>Zn(2+)</name>
        <dbReference type="ChEBI" id="CHEBI:29105"/>
    </ligand>
</feature>
<dbReference type="InterPro" id="IPR050134">
    <property type="entry name" value="NAD-dep_sirtuin_deacylases"/>
</dbReference>
<organism evidence="6 7">
    <name type="scientific">Peptoniphilus asaccharolyticus DSM 20463</name>
    <dbReference type="NCBI Taxonomy" id="573058"/>
    <lineage>
        <taxon>Bacteria</taxon>
        <taxon>Bacillati</taxon>
        <taxon>Bacillota</taxon>
        <taxon>Tissierellia</taxon>
        <taxon>Tissierellales</taxon>
        <taxon>Peptoniphilaceae</taxon>
        <taxon>Peptoniphilus</taxon>
    </lineage>
</organism>
<feature type="binding site" evidence="4">
    <location>
        <position position="126"/>
    </location>
    <ligand>
        <name>Zn(2+)</name>
        <dbReference type="ChEBI" id="CHEBI:29105"/>
    </ligand>
</feature>
<keyword evidence="2" id="KW-0808">Transferase</keyword>
<feature type="binding site" evidence="4">
    <location>
        <position position="129"/>
    </location>
    <ligand>
        <name>Zn(2+)</name>
        <dbReference type="ChEBI" id="CHEBI:29105"/>
    </ligand>
</feature>
<dbReference type="RefSeq" id="WP_084230097.1">
    <property type="nucleotide sequence ID" value="NZ_FWWR01000009.1"/>
</dbReference>
<dbReference type="GO" id="GO:0070403">
    <property type="term" value="F:NAD+ binding"/>
    <property type="evidence" value="ECO:0007669"/>
    <property type="project" value="InterPro"/>
</dbReference>
<sequence length="244" mass="27130">MENIKKAAELIKSSKKVFALTGAGISTESGIPDFRSDRGYYRKFDPVRALSVDTMLGDPKRFYSEGYLILKDLNGKKPNDGHIALAKLESGGYLAGIVTQNIDNLHFEAGSKNVYEVHGETRGVHCMKCGSKYNFSYLEDRVDSGEIPPKCEKCGGIVRSNVVMFGDMMPDDYSRAVDELQDTDLLIVVGSSLTVSPVNFLPRYVKNLIIINNTPTPEDRRAKLIFRENSGKVLMDIYNEVMNG</sequence>
<accession>A0A1W1UM19</accession>
<dbReference type="GO" id="GO:0017136">
    <property type="term" value="F:histone deacetylase activity, NAD-dependent"/>
    <property type="evidence" value="ECO:0007669"/>
    <property type="project" value="TreeGrafter"/>
</dbReference>
<dbReference type="AlphaFoldDB" id="A0A1W1UM19"/>
<dbReference type="Gene3D" id="3.30.1600.10">
    <property type="entry name" value="SIR2/SIRT2 'Small Domain"/>
    <property type="match status" value="1"/>
</dbReference>
<keyword evidence="7" id="KW-1185">Reference proteome</keyword>
<keyword evidence="4" id="KW-0479">Metal-binding</keyword>
<evidence type="ECO:0000313" key="6">
    <source>
        <dbReference type="EMBL" id="SMB82132.1"/>
    </source>
</evidence>
<feature type="active site" description="Proton acceptor" evidence="4">
    <location>
        <position position="118"/>
    </location>
</feature>
<dbReference type="InterPro" id="IPR003000">
    <property type="entry name" value="Sirtuin"/>
</dbReference>
<gene>
    <name evidence="6" type="ORF">SAMN00017477_0415</name>
</gene>
<evidence type="ECO:0000256" key="1">
    <source>
        <dbReference type="ARBA" id="ARBA00012928"/>
    </source>
</evidence>
<dbReference type="STRING" id="573058.SAMN00017477_0415"/>
<dbReference type="GO" id="GO:0046872">
    <property type="term" value="F:metal ion binding"/>
    <property type="evidence" value="ECO:0007669"/>
    <property type="project" value="UniProtKB-KW"/>
</dbReference>
<evidence type="ECO:0000259" key="5">
    <source>
        <dbReference type="PROSITE" id="PS50305"/>
    </source>
</evidence>
<proteinExistence type="predicted"/>
<protein>
    <recommendedName>
        <fullName evidence="1">protein acetyllysine N-acetyltransferase</fullName>
        <ecNumber evidence="1">2.3.1.286</ecNumber>
    </recommendedName>
</protein>
<dbReference type="OrthoDB" id="9800582at2"/>
<feature type="binding site" evidence="4">
    <location>
        <position position="154"/>
    </location>
    <ligand>
        <name>Zn(2+)</name>
        <dbReference type="ChEBI" id="CHEBI:29105"/>
    </ligand>
</feature>
<dbReference type="Gene3D" id="3.40.50.1220">
    <property type="entry name" value="TPP-binding domain"/>
    <property type="match status" value="1"/>
</dbReference>
<evidence type="ECO:0000256" key="2">
    <source>
        <dbReference type="ARBA" id="ARBA00022679"/>
    </source>
</evidence>
<dbReference type="EMBL" id="FWWR01000009">
    <property type="protein sequence ID" value="SMB82132.1"/>
    <property type="molecule type" value="Genomic_DNA"/>
</dbReference>
<dbReference type="PANTHER" id="PTHR11085">
    <property type="entry name" value="NAD-DEPENDENT PROTEIN DEACYLASE SIRTUIN-5, MITOCHONDRIAL-RELATED"/>
    <property type="match status" value="1"/>
</dbReference>
<dbReference type="SUPFAM" id="SSF52467">
    <property type="entry name" value="DHS-like NAD/FAD-binding domain"/>
    <property type="match status" value="1"/>
</dbReference>
<reference evidence="7" key="1">
    <citation type="submission" date="2017-04" db="EMBL/GenBank/DDBJ databases">
        <authorList>
            <person name="Varghese N."/>
            <person name="Submissions S."/>
        </authorList>
    </citation>
    <scope>NUCLEOTIDE SEQUENCE [LARGE SCALE GENOMIC DNA]</scope>
    <source>
        <strain evidence="7">DSM 20463</strain>
    </source>
</reference>
<evidence type="ECO:0000256" key="4">
    <source>
        <dbReference type="PROSITE-ProRule" id="PRU00236"/>
    </source>
</evidence>
<dbReference type="PANTHER" id="PTHR11085:SF4">
    <property type="entry name" value="NAD-DEPENDENT PROTEIN DEACYLASE"/>
    <property type="match status" value="1"/>
</dbReference>
<evidence type="ECO:0000256" key="3">
    <source>
        <dbReference type="ARBA" id="ARBA00023027"/>
    </source>
</evidence>
<dbReference type="Proteomes" id="UP000192368">
    <property type="component" value="Unassembled WGS sequence"/>
</dbReference>
<dbReference type="EC" id="2.3.1.286" evidence="1"/>